<evidence type="ECO:0000313" key="2">
    <source>
        <dbReference type="Proteomes" id="UP000308600"/>
    </source>
</evidence>
<keyword evidence="2" id="KW-1185">Reference proteome</keyword>
<reference evidence="1 2" key="1">
    <citation type="journal article" date="2019" name="Nat. Ecol. Evol.">
        <title>Megaphylogeny resolves global patterns of mushroom evolution.</title>
        <authorList>
            <person name="Varga T."/>
            <person name="Krizsan K."/>
            <person name="Foldi C."/>
            <person name="Dima B."/>
            <person name="Sanchez-Garcia M."/>
            <person name="Sanchez-Ramirez S."/>
            <person name="Szollosi G.J."/>
            <person name="Szarkandi J.G."/>
            <person name="Papp V."/>
            <person name="Albert L."/>
            <person name="Andreopoulos W."/>
            <person name="Angelini C."/>
            <person name="Antonin V."/>
            <person name="Barry K.W."/>
            <person name="Bougher N.L."/>
            <person name="Buchanan P."/>
            <person name="Buyck B."/>
            <person name="Bense V."/>
            <person name="Catcheside P."/>
            <person name="Chovatia M."/>
            <person name="Cooper J."/>
            <person name="Damon W."/>
            <person name="Desjardin D."/>
            <person name="Finy P."/>
            <person name="Geml J."/>
            <person name="Haridas S."/>
            <person name="Hughes K."/>
            <person name="Justo A."/>
            <person name="Karasinski D."/>
            <person name="Kautmanova I."/>
            <person name="Kiss B."/>
            <person name="Kocsube S."/>
            <person name="Kotiranta H."/>
            <person name="LaButti K.M."/>
            <person name="Lechner B.E."/>
            <person name="Liimatainen K."/>
            <person name="Lipzen A."/>
            <person name="Lukacs Z."/>
            <person name="Mihaltcheva S."/>
            <person name="Morgado L.N."/>
            <person name="Niskanen T."/>
            <person name="Noordeloos M.E."/>
            <person name="Ohm R.A."/>
            <person name="Ortiz-Santana B."/>
            <person name="Ovrebo C."/>
            <person name="Racz N."/>
            <person name="Riley R."/>
            <person name="Savchenko A."/>
            <person name="Shiryaev A."/>
            <person name="Soop K."/>
            <person name="Spirin V."/>
            <person name="Szebenyi C."/>
            <person name="Tomsovsky M."/>
            <person name="Tulloss R.E."/>
            <person name="Uehling J."/>
            <person name="Grigoriev I.V."/>
            <person name="Vagvolgyi C."/>
            <person name="Papp T."/>
            <person name="Martin F.M."/>
            <person name="Miettinen O."/>
            <person name="Hibbett D.S."/>
            <person name="Nagy L.G."/>
        </authorList>
    </citation>
    <scope>NUCLEOTIDE SEQUENCE [LARGE SCALE GENOMIC DNA]</scope>
    <source>
        <strain evidence="1 2">NL-1719</strain>
    </source>
</reference>
<organism evidence="1 2">
    <name type="scientific">Pluteus cervinus</name>
    <dbReference type="NCBI Taxonomy" id="181527"/>
    <lineage>
        <taxon>Eukaryota</taxon>
        <taxon>Fungi</taxon>
        <taxon>Dikarya</taxon>
        <taxon>Basidiomycota</taxon>
        <taxon>Agaricomycotina</taxon>
        <taxon>Agaricomycetes</taxon>
        <taxon>Agaricomycetidae</taxon>
        <taxon>Agaricales</taxon>
        <taxon>Pluteineae</taxon>
        <taxon>Pluteaceae</taxon>
        <taxon>Pluteus</taxon>
    </lineage>
</organism>
<dbReference type="Proteomes" id="UP000308600">
    <property type="component" value="Unassembled WGS sequence"/>
</dbReference>
<proteinExistence type="predicted"/>
<name>A0ACD3AKY3_9AGAR</name>
<sequence>MDEDPADASEANALNLVFTETTIPVPRVRRVIERQWNHLIVMDYIPGSTLAEVWSTYSIWKKLGVAFTLRRHIRQLQRLKASRTTPPGPLSIQGPRQCENPGIFSQVRSRRGPFASYAELSMWFNGRCQLAMNHHKVPEDHPHRKTRFDDSAPLVFAHQDLNPRNIIVGEDGRLWIVDWAWAGYYPVWFEYVAMLSQGEHESSIGNVYKYWDHLIPFICGPYFEQERWMSMIAMGLYYR</sequence>
<evidence type="ECO:0000313" key="1">
    <source>
        <dbReference type="EMBL" id="TFK65999.1"/>
    </source>
</evidence>
<gene>
    <name evidence="1" type="ORF">BDN72DRAFT_844915</name>
</gene>
<protein>
    <submittedName>
        <fullName evidence="1">Kinase-like protein</fullName>
    </submittedName>
</protein>
<accession>A0ACD3AKY3</accession>
<dbReference type="EMBL" id="ML208419">
    <property type="protein sequence ID" value="TFK65999.1"/>
    <property type="molecule type" value="Genomic_DNA"/>
</dbReference>